<gene>
    <name evidence="1" type="ORF">CCMA1212_004780</name>
</gene>
<name>A0ABY2H6F4_9HYPO</name>
<sequence length="86" mass="9473">MSIEASASRFGVDRLESEADGLWFCCITRASGDEVRGLETHLAVRKAAEETWKLTGPLRALMLHLIAPHEGLELLLVSTIFKGPPR</sequence>
<dbReference type="GeneID" id="300576520"/>
<reference evidence="1 2" key="1">
    <citation type="submission" date="2018-01" db="EMBL/GenBank/DDBJ databases">
        <title>Genome characterization of the sugarcane-associated fungus Trichoderma ghanense CCMA-1212 and their application in lignocelulose bioconversion.</title>
        <authorList>
            <person name="Steindorff A.S."/>
            <person name="Mendes T.D."/>
            <person name="Vilela E.S.D."/>
            <person name="Rodrigues D.S."/>
            <person name="Formighieri E.F."/>
            <person name="Melo I.S."/>
            <person name="Favaro L.C.L."/>
        </authorList>
    </citation>
    <scope>NUCLEOTIDE SEQUENCE [LARGE SCALE GENOMIC DNA]</scope>
    <source>
        <strain evidence="1 2">CCMA-1212</strain>
    </source>
</reference>
<keyword evidence="2" id="KW-1185">Reference proteome</keyword>
<dbReference type="RefSeq" id="XP_073559907.1">
    <property type="nucleotide sequence ID" value="XM_073702070.1"/>
</dbReference>
<evidence type="ECO:0000313" key="1">
    <source>
        <dbReference type="EMBL" id="TFB03706.1"/>
    </source>
</evidence>
<accession>A0ABY2H6F4</accession>
<dbReference type="Proteomes" id="UP001642720">
    <property type="component" value="Unassembled WGS sequence"/>
</dbReference>
<evidence type="ECO:0000313" key="2">
    <source>
        <dbReference type="Proteomes" id="UP001642720"/>
    </source>
</evidence>
<proteinExistence type="predicted"/>
<comment type="caution">
    <text evidence="1">The sequence shown here is derived from an EMBL/GenBank/DDBJ whole genome shotgun (WGS) entry which is preliminary data.</text>
</comment>
<organism evidence="1 2">
    <name type="scientific">Trichoderma ghanense</name>
    <dbReference type="NCBI Taxonomy" id="65468"/>
    <lineage>
        <taxon>Eukaryota</taxon>
        <taxon>Fungi</taxon>
        <taxon>Dikarya</taxon>
        <taxon>Ascomycota</taxon>
        <taxon>Pezizomycotina</taxon>
        <taxon>Sordariomycetes</taxon>
        <taxon>Hypocreomycetidae</taxon>
        <taxon>Hypocreales</taxon>
        <taxon>Hypocreaceae</taxon>
        <taxon>Trichoderma</taxon>
    </lineage>
</organism>
<protein>
    <submittedName>
        <fullName evidence="1">Uncharacterized protein</fullName>
    </submittedName>
</protein>
<dbReference type="EMBL" id="PPTA01000005">
    <property type="protein sequence ID" value="TFB03706.1"/>
    <property type="molecule type" value="Genomic_DNA"/>
</dbReference>